<dbReference type="InterPro" id="IPR010998">
    <property type="entry name" value="Integrase_recombinase_N"/>
</dbReference>
<dbReference type="SUPFAM" id="SSF47823">
    <property type="entry name" value="lambda integrase-like, N-terminal domain"/>
    <property type="match status" value="1"/>
</dbReference>
<organism evidence="3 4">
    <name type="scientific">Labeo rohita</name>
    <name type="common">Indian major carp</name>
    <name type="synonym">Cyprinus rohita</name>
    <dbReference type="NCBI Taxonomy" id="84645"/>
    <lineage>
        <taxon>Eukaryota</taxon>
        <taxon>Metazoa</taxon>
        <taxon>Chordata</taxon>
        <taxon>Craniata</taxon>
        <taxon>Vertebrata</taxon>
        <taxon>Euteleostomi</taxon>
        <taxon>Actinopterygii</taxon>
        <taxon>Neopterygii</taxon>
        <taxon>Teleostei</taxon>
        <taxon>Ostariophysi</taxon>
        <taxon>Cypriniformes</taxon>
        <taxon>Cyprinidae</taxon>
        <taxon>Labeoninae</taxon>
        <taxon>Labeonini</taxon>
        <taxon>Labeo</taxon>
    </lineage>
</organism>
<feature type="region of interest" description="Disordered" evidence="2">
    <location>
        <begin position="523"/>
        <end position="551"/>
    </location>
</feature>
<evidence type="ECO:0000313" key="4">
    <source>
        <dbReference type="Proteomes" id="UP000830375"/>
    </source>
</evidence>
<evidence type="ECO:0000256" key="1">
    <source>
        <dbReference type="ARBA" id="ARBA00023125"/>
    </source>
</evidence>
<evidence type="ECO:0000256" key="2">
    <source>
        <dbReference type="SAM" id="MobiDB-lite"/>
    </source>
</evidence>
<feature type="compositionally biased region" description="Acidic residues" evidence="2">
    <location>
        <begin position="1"/>
        <end position="13"/>
    </location>
</feature>
<name>A0ABQ8L9N8_LABRO</name>
<dbReference type="EMBL" id="JACTAM010000320">
    <property type="protein sequence ID" value="KAI2647468.1"/>
    <property type="molecule type" value="Genomic_DNA"/>
</dbReference>
<feature type="region of interest" description="Disordered" evidence="2">
    <location>
        <begin position="259"/>
        <end position="291"/>
    </location>
</feature>
<feature type="compositionally biased region" description="Low complexity" evidence="2">
    <location>
        <begin position="67"/>
        <end position="86"/>
    </location>
</feature>
<dbReference type="PANTHER" id="PTHR34605:SF3">
    <property type="entry name" value="P CELL-TYPE AGGLUTINATION PROTEIN MAP4-LIKE-RELATED"/>
    <property type="match status" value="1"/>
</dbReference>
<evidence type="ECO:0000313" key="3">
    <source>
        <dbReference type="EMBL" id="KAI2647468.1"/>
    </source>
</evidence>
<sequence>MSEIETLLEDYSLDFDNPAAPPASVQAAAQAAAQATSASQDPTTEPSRAAAAHTPRRRITPSPPPSRRQASSPVSSYASALSSAPAKGKWSVAGLRKVLASSGIVIPHRSTKADLLDLYASLQAGEKPNSTPPSRASGRARTGHSAPYSTSGCSKRPSASLGHAPNAAGASHRPPSRSSERELAAHAGGEPAITSTSTPGAVPSVSLPLIMQAQMPAIPPLFPSLSSAPGSVPSVSLPLITQAPMPAIPPLFSSLSSVPGDGRSTGMPPLAAPAATFPPPQTRSPFSLTSATPLPAPPNALALEPPPVPNSIRTQILAEIQIAGTRGRPAPNPSSSLFRTDIPVNHPLRPLLKASINSILQAVSPRTLQSYLTAWKCFKIFHSAYSLPFPDFSLLAVTSFISHRNTNKNLQASSIKGYLSGIQFFHKLLYGSPSPHITNSQTSLLIKGIQKTQPNRPDPRQPITLKILTKCISTLRKGYHSIHTARTLDAMFILAFFGFLKKASPNSRSKHLAAGHQKLSRAISDQIAPSSRKPTKPYLANPFNASPLLST</sequence>
<protein>
    <submittedName>
        <fullName evidence="3">Intersectin-2</fullName>
    </submittedName>
</protein>
<proteinExistence type="predicted"/>
<comment type="caution">
    <text evidence="3">The sequence shown here is derived from an EMBL/GenBank/DDBJ whole genome shotgun (WGS) entry which is preliminary data.</text>
</comment>
<feature type="region of interest" description="Disordered" evidence="2">
    <location>
        <begin position="1"/>
        <end position="89"/>
    </location>
</feature>
<accession>A0ABQ8L9N8</accession>
<dbReference type="InterPro" id="IPR052925">
    <property type="entry name" value="Phage_Integrase-like_Recomb"/>
</dbReference>
<keyword evidence="4" id="KW-1185">Reference proteome</keyword>
<feature type="region of interest" description="Disordered" evidence="2">
    <location>
        <begin position="124"/>
        <end position="200"/>
    </location>
</feature>
<dbReference type="Gene3D" id="1.10.150.130">
    <property type="match status" value="1"/>
</dbReference>
<dbReference type="Proteomes" id="UP000830375">
    <property type="component" value="Unassembled WGS sequence"/>
</dbReference>
<dbReference type="PANTHER" id="PTHR34605">
    <property type="entry name" value="PHAGE_INTEGRASE DOMAIN-CONTAINING PROTEIN"/>
    <property type="match status" value="1"/>
</dbReference>
<reference evidence="3 4" key="1">
    <citation type="submission" date="2022-01" db="EMBL/GenBank/DDBJ databases">
        <title>A high-quality chromosome-level genome assembly of rohu carp, Labeo rohita.</title>
        <authorList>
            <person name="Arick M.A. II"/>
            <person name="Hsu C.-Y."/>
            <person name="Magbanua Z."/>
            <person name="Pechanova O."/>
            <person name="Grover C."/>
            <person name="Miller E."/>
            <person name="Thrash A."/>
            <person name="Ezzel L."/>
            <person name="Alam S."/>
            <person name="Benzie J."/>
            <person name="Hamilton M."/>
            <person name="Karsi A."/>
            <person name="Lawrence M.L."/>
            <person name="Peterson D.G."/>
        </authorList>
    </citation>
    <scope>NUCLEOTIDE SEQUENCE [LARGE SCALE GENOMIC DNA]</scope>
    <source>
        <strain evidence="4">BAU-BD-2019</strain>
        <tissue evidence="3">Blood</tissue>
    </source>
</reference>
<keyword evidence="1" id="KW-0238">DNA-binding</keyword>
<gene>
    <name evidence="3" type="ORF">H4Q32_026270</name>
</gene>
<feature type="compositionally biased region" description="Low complexity" evidence="2">
    <location>
        <begin position="22"/>
        <end position="44"/>
    </location>
</feature>